<feature type="domain" description="RIN4 pathogenic type III effector avirulence factor Avr cleavage site" evidence="2">
    <location>
        <begin position="331"/>
        <end position="362"/>
    </location>
</feature>
<name>A0A9Q1GX04_9CARY</name>
<reference evidence="3" key="1">
    <citation type="submission" date="2022-04" db="EMBL/GenBank/DDBJ databases">
        <title>Carnegiea gigantea Genome sequencing and assembly v2.</title>
        <authorList>
            <person name="Copetti D."/>
            <person name="Sanderson M.J."/>
            <person name="Burquez A."/>
            <person name="Wojciechowski M.F."/>
        </authorList>
    </citation>
    <scope>NUCLEOTIDE SEQUENCE</scope>
    <source>
        <strain evidence="3">SGP5-SGP5p</strain>
        <tissue evidence="3">Aerial part</tissue>
    </source>
</reference>
<feature type="region of interest" description="Disordered" evidence="1">
    <location>
        <begin position="246"/>
        <end position="349"/>
    </location>
</feature>
<feature type="domain" description="RIN4 pathogenic type III effector avirulence factor Avr cleavage site" evidence="2">
    <location>
        <begin position="31"/>
        <end position="55"/>
    </location>
</feature>
<dbReference type="EMBL" id="JAKOGI010001000">
    <property type="protein sequence ID" value="KAJ8428501.1"/>
    <property type="molecule type" value="Genomic_DNA"/>
</dbReference>
<accession>A0A9Q1GX04</accession>
<dbReference type="InterPro" id="IPR040387">
    <property type="entry name" value="RIN4/NOI4"/>
</dbReference>
<feature type="region of interest" description="Disordered" evidence="1">
    <location>
        <begin position="184"/>
        <end position="227"/>
    </location>
</feature>
<feature type="domain" description="RIN4 pathogenic type III effector avirulence factor Avr cleavage site" evidence="2">
    <location>
        <begin position="95"/>
        <end position="123"/>
    </location>
</feature>
<dbReference type="InterPro" id="IPR008700">
    <property type="entry name" value="TypeIII_avirulence_cleave"/>
</dbReference>
<evidence type="ECO:0000256" key="1">
    <source>
        <dbReference type="SAM" id="MobiDB-lite"/>
    </source>
</evidence>
<protein>
    <recommendedName>
        <fullName evidence="2">RIN4 pathogenic type III effector avirulence factor Avr cleavage site domain-containing protein</fullName>
    </recommendedName>
</protein>
<evidence type="ECO:0000313" key="4">
    <source>
        <dbReference type="Proteomes" id="UP001153076"/>
    </source>
</evidence>
<feature type="compositionally biased region" description="Basic and acidic residues" evidence="1">
    <location>
        <begin position="259"/>
        <end position="282"/>
    </location>
</feature>
<dbReference type="PANTHER" id="PTHR33159">
    <property type="entry name" value="RPM1-INTERACTING PROTEIN 4 (RIN4) FAMILY PROTEIN"/>
    <property type="match status" value="1"/>
</dbReference>
<dbReference type="Proteomes" id="UP001153076">
    <property type="component" value="Unassembled WGS sequence"/>
</dbReference>
<feature type="domain" description="RIN4 pathogenic type III effector avirulence factor Avr cleavage site" evidence="2">
    <location>
        <begin position="217"/>
        <end position="246"/>
    </location>
</feature>
<evidence type="ECO:0000259" key="2">
    <source>
        <dbReference type="Pfam" id="PF05627"/>
    </source>
</evidence>
<dbReference type="OrthoDB" id="765662at2759"/>
<proteinExistence type="predicted"/>
<dbReference type="GO" id="GO:0005886">
    <property type="term" value="C:plasma membrane"/>
    <property type="evidence" value="ECO:0007669"/>
    <property type="project" value="TreeGrafter"/>
</dbReference>
<evidence type="ECO:0000313" key="3">
    <source>
        <dbReference type="EMBL" id="KAJ8428501.1"/>
    </source>
</evidence>
<organism evidence="3 4">
    <name type="scientific">Carnegiea gigantea</name>
    <dbReference type="NCBI Taxonomy" id="171969"/>
    <lineage>
        <taxon>Eukaryota</taxon>
        <taxon>Viridiplantae</taxon>
        <taxon>Streptophyta</taxon>
        <taxon>Embryophyta</taxon>
        <taxon>Tracheophyta</taxon>
        <taxon>Spermatophyta</taxon>
        <taxon>Magnoliopsida</taxon>
        <taxon>eudicotyledons</taxon>
        <taxon>Gunneridae</taxon>
        <taxon>Pentapetalae</taxon>
        <taxon>Caryophyllales</taxon>
        <taxon>Cactineae</taxon>
        <taxon>Cactaceae</taxon>
        <taxon>Cactoideae</taxon>
        <taxon>Echinocereeae</taxon>
        <taxon>Carnegiea</taxon>
    </lineage>
</organism>
<dbReference type="Pfam" id="PF05627">
    <property type="entry name" value="AvrRpt-cleavage"/>
    <property type="match status" value="5"/>
</dbReference>
<feature type="domain" description="RIN4 pathogenic type III effector avirulence factor Avr cleavage site" evidence="2">
    <location>
        <begin position="157"/>
        <end position="186"/>
    </location>
</feature>
<dbReference type="AlphaFoldDB" id="A0A9Q1GX04"/>
<comment type="caution">
    <text evidence="3">The sequence shown here is derived from an EMBL/GenBank/DDBJ whole genome shotgun (WGS) entry which is preliminary data.</text>
</comment>
<dbReference type="PANTHER" id="PTHR33159:SF6">
    <property type="entry name" value="RPM1-INTERACTING PROTEIN 4"/>
    <property type="match status" value="1"/>
</dbReference>
<gene>
    <name evidence="3" type="ORF">Cgig2_029954</name>
</gene>
<keyword evidence="4" id="KW-1185">Reference proteome</keyword>
<feature type="region of interest" description="Disordered" evidence="1">
    <location>
        <begin position="123"/>
        <end position="158"/>
    </location>
</feature>
<sequence>MIPVLRQASLIHVAAVGEKKSSCGSSILQAKVPKFGAWEGGENFTVCFDNARKVKHNGPMINPNDPLGNPGMFPQNGTAAQAPLTPNRAELQGKQAKLPQFGAWDKGDNVGYTMYFENARKTKNSGEPTVTEGEAQVKRDAQAQARPTKIKPEPQEARVKVPQFGGWEGASEVAYTACFDNVRTNKNGPPDARGPSNESQMNRDVASRNEPPLAHEARSKVPQFGAWNGGENVAYTACFDNARRNKSGGTEPVSVEPQLNRDRGAANKARSEQRSTKEDGHLRNASRGSIGSMAASERHGRQTPGGQSPLHPKGGKTPSKHGSRGGQNPEKVATIPPFGVWNQDPSQAEGFTGTFERAKVERHTPLHKNAPPSYQRQTHQSNQEAKVNSSITGFGRHVAFLGFDAYDHLVSSSEVKRRQKLWIRPKMKNVWRNFRRWGLGIELHRPTVCWTRVESGTLEIKG</sequence>